<proteinExistence type="predicted"/>
<keyword evidence="2" id="KW-1185">Reference proteome</keyword>
<evidence type="ECO:0000313" key="1">
    <source>
        <dbReference type="EMBL" id="KAF9424306.1"/>
    </source>
</evidence>
<name>A0A835GR49_SPOEX</name>
<dbReference type="AlphaFoldDB" id="A0A835GR49"/>
<comment type="caution">
    <text evidence="1">The sequence shown here is derived from an EMBL/GenBank/DDBJ whole genome shotgun (WGS) entry which is preliminary data.</text>
</comment>
<protein>
    <submittedName>
        <fullName evidence="1">Uncharacterized protein</fullName>
    </submittedName>
</protein>
<sequence>MASNVDDDTLALLGLALILKMNNTKKKRKKWCKHWLLKRKTYSHVNLLSELKFEPEDFKNYLRMDENYLKLLEMVTPMIKKEDTVMRNSISAHERLSVTLRFLATGRSYEDLKFSAIISPQALGKIIPETCEALYKVLRRDYFKACSGVRFAEKLINDLLFEAELQKFPTSEEEWKEIAKIRWHEWQNIRWRGSTKH</sequence>
<reference evidence="1" key="1">
    <citation type="submission" date="2020-08" db="EMBL/GenBank/DDBJ databases">
        <title>Spodoptera exigua strain:BAW_Kor-Di-RS1 Genome sequencing and assembly.</title>
        <authorList>
            <person name="Kim J."/>
            <person name="Nam H.Y."/>
            <person name="Kwon M."/>
            <person name="Choi J.H."/>
            <person name="Cho S.R."/>
            <person name="Kim G.-H."/>
        </authorList>
    </citation>
    <scope>NUCLEOTIDE SEQUENCE</scope>
    <source>
        <strain evidence="1">BAW_Kor-Di-RS1</strain>
        <tissue evidence="1">Whole-body</tissue>
    </source>
</reference>
<dbReference type="EMBL" id="JACKWZ010000003">
    <property type="protein sequence ID" value="KAF9424306.1"/>
    <property type="molecule type" value="Genomic_DNA"/>
</dbReference>
<organism evidence="1 2">
    <name type="scientific">Spodoptera exigua</name>
    <name type="common">Beet armyworm</name>
    <name type="synonym">Noctua fulgens</name>
    <dbReference type="NCBI Taxonomy" id="7107"/>
    <lineage>
        <taxon>Eukaryota</taxon>
        <taxon>Metazoa</taxon>
        <taxon>Ecdysozoa</taxon>
        <taxon>Arthropoda</taxon>
        <taxon>Hexapoda</taxon>
        <taxon>Insecta</taxon>
        <taxon>Pterygota</taxon>
        <taxon>Neoptera</taxon>
        <taxon>Endopterygota</taxon>
        <taxon>Lepidoptera</taxon>
        <taxon>Glossata</taxon>
        <taxon>Ditrysia</taxon>
        <taxon>Noctuoidea</taxon>
        <taxon>Noctuidae</taxon>
        <taxon>Amphipyrinae</taxon>
        <taxon>Spodoptera</taxon>
    </lineage>
</organism>
<gene>
    <name evidence="1" type="ORF">HW555_000445</name>
</gene>
<evidence type="ECO:0000313" key="2">
    <source>
        <dbReference type="Proteomes" id="UP000648187"/>
    </source>
</evidence>
<accession>A0A835GR49</accession>
<dbReference type="Proteomes" id="UP000648187">
    <property type="component" value="Unassembled WGS sequence"/>
</dbReference>